<protein>
    <submittedName>
        <fullName evidence="6">Putative TPR domain protein</fullName>
    </submittedName>
</protein>
<dbReference type="Pfam" id="PF14559">
    <property type="entry name" value="TPR_19"/>
    <property type="match status" value="1"/>
</dbReference>
<dbReference type="GO" id="GO:0004519">
    <property type="term" value="F:endonuclease activity"/>
    <property type="evidence" value="ECO:0007669"/>
    <property type="project" value="InterPro"/>
</dbReference>
<sequence length="482" mass="55297">MNGDTCAFRGVRDFLDLPGVRHDNGLMGALPLLLPAAIVLVGLVILTVYFNLYVLSDPEKKAERKKRRDRQTILKKAQRRLVQNPRDPEALVVLAEAYFEDQEWEKALKLYQVLAEGVTDRTKVDEYEVQVRRGVCAFRLGRHEEAYQAFAVAYSLKPEAFEVRFHMGALEYLRGAYEHAVKLLSAAAAQQPEHPETRRYLSLALHRSGKYKEALPSIRAILNEMPDDKELLFAYADCLANLGQKEQALSIFTHLRVDEQWGPQACFRAGLINLGLHRYERAIKDLEIGVRHRGMDNQLRLEMEYRLAQAYIHQKEIRKAVEHLRAVQRTNPHYKDVEALLKKYGELQQNQNLQTYLLASPPDFLTLCRKLVVAFFPGAYVRILNMSIERSEYADLLCEVETSQWQDTVLFRFVRTTGTTGELAVRDFHARLKETRADRGICVSAGSFSDEAKRFVEARLIDLVGKEDLMGYLRKVDSLNPV</sequence>
<keyword evidence="4" id="KW-0472">Membrane</keyword>
<dbReference type="AlphaFoldDB" id="E0RP73"/>
<dbReference type="InterPro" id="IPR011990">
    <property type="entry name" value="TPR-like_helical_dom_sf"/>
</dbReference>
<feature type="domain" description="Restriction endonuclease type IV Mrr" evidence="5">
    <location>
        <begin position="407"/>
        <end position="470"/>
    </location>
</feature>
<dbReference type="SUPFAM" id="SSF48452">
    <property type="entry name" value="TPR-like"/>
    <property type="match status" value="1"/>
</dbReference>
<dbReference type="Proteomes" id="UP000001296">
    <property type="component" value="Chromosome"/>
</dbReference>
<evidence type="ECO:0000256" key="2">
    <source>
        <dbReference type="ARBA" id="ARBA00022803"/>
    </source>
</evidence>
<dbReference type="GO" id="GO:0009307">
    <property type="term" value="P:DNA restriction-modification system"/>
    <property type="evidence" value="ECO:0007669"/>
    <property type="project" value="InterPro"/>
</dbReference>
<dbReference type="PaxDb" id="665571-STHERM_c02940"/>
<dbReference type="KEGG" id="sta:STHERM_c02940"/>
<evidence type="ECO:0000313" key="7">
    <source>
        <dbReference type="Proteomes" id="UP000001296"/>
    </source>
</evidence>
<dbReference type="SMART" id="SM00028">
    <property type="entry name" value="TPR"/>
    <property type="match status" value="6"/>
</dbReference>
<feature type="transmembrane region" description="Helical" evidence="4">
    <location>
        <begin position="32"/>
        <end position="55"/>
    </location>
</feature>
<evidence type="ECO:0000256" key="4">
    <source>
        <dbReference type="SAM" id="Phobius"/>
    </source>
</evidence>
<keyword evidence="4" id="KW-0812">Transmembrane</keyword>
<dbReference type="Pfam" id="PF13432">
    <property type="entry name" value="TPR_16"/>
    <property type="match status" value="3"/>
</dbReference>
<proteinExistence type="predicted"/>
<dbReference type="HOGENOM" id="CLU_599761_0_0_12"/>
<evidence type="ECO:0000256" key="3">
    <source>
        <dbReference type="PROSITE-ProRule" id="PRU00339"/>
    </source>
</evidence>
<dbReference type="InterPro" id="IPR051012">
    <property type="entry name" value="CellSynth/LPSAsmb/PSIAsmb"/>
</dbReference>
<evidence type="ECO:0000313" key="6">
    <source>
        <dbReference type="EMBL" id="ADN01267.1"/>
    </source>
</evidence>
<dbReference type="InterPro" id="IPR019734">
    <property type="entry name" value="TPR_rpt"/>
</dbReference>
<keyword evidence="4" id="KW-1133">Transmembrane helix</keyword>
<keyword evidence="1" id="KW-0677">Repeat</keyword>
<evidence type="ECO:0000256" key="1">
    <source>
        <dbReference type="ARBA" id="ARBA00022737"/>
    </source>
</evidence>
<reference evidence="6 7" key="2">
    <citation type="journal article" date="2010" name="J. Bacteriol.">
        <title>Genome sequence of the polysaccharide-degrading, thermophilic anaerobe Spirochaeta thermophila DSM 6192.</title>
        <authorList>
            <person name="Angelov A."/>
            <person name="Liebl S."/>
            <person name="Ballschmiter M."/>
            <person name="Bomeke M."/>
            <person name="Lehmann R."/>
            <person name="Liesegang H."/>
            <person name="Daniel R."/>
            <person name="Liebl W."/>
        </authorList>
    </citation>
    <scope>NUCLEOTIDE SEQUENCE [LARGE SCALE GENOMIC DNA]</scope>
    <source>
        <strain evidence="7">ATCC 49972 / DSM 6192 / RI 19.B1</strain>
    </source>
</reference>
<feature type="repeat" description="TPR" evidence="3">
    <location>
        <begin position="127"/>
        <end position="160"/>
    </location>
</feature>
<dbReference type="Gene3D" id="1.25.40.10">
    <property type="entry name" value="Tetratricopeptide repeat domain"/>
    <property type="match status" value="3"/>
</dbReference>
<dbReference type="PANTHER" id="PTHR45586:SF1">
    <property type="entry name" value="LIPOPOLYSACCHARIDE ASSEMBLY PROTEIN B"/>
    <property type="match status" value="1"/>
</dbReference>
<dbReference type="EMBL" id="CP001698">
    <property type="protein sequence ID" value="ADN01267.1"/>
    <property type="molecule type" value="Genomic_DNA"/>
</dbReference>
<gene>
    <name evidence="6" type="ordered locus">STHERM_c02940</name>
</gene>
<evidence type="ECO:0000259" key="5">
    <source>
        <dbReference type="Pfam" id="PF04471"/>
    </source>
</evidence>
<reference key="1">
    <citation type="submission" date="2009-08" db="EMBL/GenBank/DDBJ databases">
        <title>The genome sequence of Spirochaeta thermophila DSM6192.</title>
        <authorList>
            <person name="Angelov A."/>
            <person name="Mientus M."/>
            <person name="Wittenberg S."/>
            <person name="Lehmann R."/>
            <person name="Liesegang H."/>
            <person name="Daniel R."/>
            <person name="Liebl W."/>
        </authorList>
    </citation>
    <scope>NUCLEOTIDE SEQUENCE</scope>
    <source>
        <strain>DSM 6192</strain>
    </source>
</reference>
<dbReference type="Pfam" id="PF04471">
    <property type="entry name" value="Mrr_cat"/>
    <property type="match status" value="1"/>
</dbReference>
<accession>E0RP73</accession>
<dbReference type="InterPro" id="IPR007560">
    <property type="entry name" value="Restrct_endonuc_IV_Mrr"/>
</dbReference>
<organism evidence="6 7">
    <name type="scientific">Winmispira thermophila (strain ATCC 49972 / DSM 6192 / RI 19.B1)</name>
    <name type="common">Spirochaeta thermophila</name>
    <dbReference type="NCBI Taxonomy" id="665571"/>
    <lineage>
        <taxon>Bacteria</taxon>
        <taxon>Pseudomonadati</taxon>
        <taxon>Spirochaetota</taxon>
        <taxon>Spirochaetia</taxon>
        <taxon>Winmispirales</taxon>
        <taxon>Winmispiraceae</taxon>
        <taxon>Winmispira</taxon>
    </lineage>
</organism>
<dbReference type="GO" id="GO:0003677">
    <property type="term" value="F:DNA binding"/>
    <property type="evidence" value="ECO:0007669"/>
    <property type="project" value="InterPro"/>
</dbReference>
<keyword evidence="2 3" id="KW-0802">TPR repeat</keyword>
<dbReference type="PROSITE" id="PS50005">
    <property type="entry name" value="TPR"/>
    <property type="match status" value="1"/>
</dbReference>
<dbReference type="eggNOG" id="COG0457">
    <property type="taxonomic scope" value="Bacteria"/>
</dbReference>
<dbReference type="PANTHER" id="PTHR45586">
    <property type="entry name" value="TPR REPEAT-CONTAINING PROTEIN PA4667"/>
    <property type="match status" value="1"/>
</dbReference>
<name>E0RP73_WINT6</name>